<proteinExistence type="predicted"/>
<dbReference type="EMBL" id="JAFKCZ010000020">
    <property type="protein sequence ID" value="MBN7798898.1"/>
    <property type="molecule type" value="Genomic_DNA"/>
</dbReference>
<dbReference type="AlphaFoldDB" id="A0A939DJ31"/>
<name>A0A939DJ31_9GAMM</name>
<accession>A0A939DJ31</accession>
<dbReference type="RefSeq" id="WP_206562347.1">
    <property type="nucleotide sequence ID" value="NZ_JAFKCZ010000020.1"/>
</dbReference>
<evidence type="ECO:0000313" key="1">
    <source>
        <dbReference type="EMBL" id="MBN7798898.1"/>
    </source>
</evidence>
<comment type="caution">
    <text evidence="1">The sequence shown here is derived from an EMBL/GenBank/DDBJ whole genome shotgun (WGS) entry which is preliminary data.</text>
</comment>
<dbReference type="Proteomes" id="UP000664303">
    <property type="component" value="Unassembled WGS sequence"/>
</dbReference>
<evidence type="ECO:0000313" key="2">
    <source>
        <dbReference type="Proteomes" id="UP000664303"/>
    </source>
</evidence>
<keyword evidence="2" id="KW-1185">Reference proteome</keyword>
<sequence length="60" mass="7140">MNTGNRSFDATELCSRKLWQLVNNREHAIGERELRQAVHELTERRHYLQELQQIGKLGQH</sequence>
<protein>
    <submittedName>
        <fullName evidence="1">Uncharacterized protein</fullName>
    </submittedName>
</protein>
<organism evidence="1 2">
    <name type="scientific">Parahaliea mediterranea</name>
    <dbReference type="NCBI Taxonomy" id="651086"/>
    <lineage>
        <taxon>Bacteria</taxon>
        <taxon>Pseudomonadati</taxon>
        <taxon>Pseudomonadota</taxon>
        <taxon>Gammaproteobacteria</taxon>
        <taxon>Cellvibrionales</taxon>
        <taxon>Halieaceae</taxon>
        <taxon>Parahaliea</taxon>
    </lineage>
</organism>
<reference evidence="1" key="1">
    <citation type="submission" date="2021-02" db="EMBL/GenBank/DDBJ databases">
        <title>PHA producing bacteria isolated from coastal sediment in Guangdong, Shenzhen.</title>
        <authorList>
            <person name="Zheng W."/>
            <person name="Yu S."/>
            <person name="Huang Y."/>
        </authorList>
    </citation>
    <scope>NUCLEOTIDE SEQUENCE</scope>
    <source>
        <strain evidence="1">TN14-10</strain>
    </source>
</reference>
<gene>
    <name evidence="1" type="ORF">JYP50_20030</name>
</gene>